<gene>
    <name evidence="2" type="ORF">F0357_13530</name>
</gene>
<dbReference type="AlphaFoldDB" id="A0A6A7Y7L0"/>
<evidence type="ECO:0000256" key="1">
    <source>
        <dbReference type="SAM" id="MobiDB-lite"/>
    </source>
</evidence>
<keyword evidence="3" id="KW-1185">Reference proteome</keyword>
<dbReference type="RefSeq" id="WP_153482635.1">
    <property type="nucleotide sequence ID" value="NZ_VWNA01000001.1"/>
</dbReference>
<reference evidence="2 3" key="1">
    <citation type="submission" date="2019-09" db="EMBL/GenBank/DDBJ databases">
        <title>Segnochrobactrum spirostomi gen. nov., sp. nov., isolated from the ciliate Spirostomum cf. yagiui and description of a novel family, Segnochrobactraceae fam. nov. within the order Rhizobiales of the class Alphaproteobacteria.</title>
        <authorList>
            <person name="Akter S."/>
            <person name="Shazib S.U.A."/>
            <person name="Shin M.K."/>
        </authorList>
    </citation>
    <scope>NUCLEOTIDE SEQUENCE [LARGE SCALE GENOMIC DNA]</scope>
    <source>
        <strain evidence="2 3">Sp-1</strain>
    </source>
</reference>
<evidence type="ECO:0000313" key="2">
    <source>
        <dbReference type="EMBL" id="MQT13642.1"/>
    </source>
</evidence>
<name>A0A6A7Y7L0_9HYPH</name>
<dbReference type="EMBL" id="VWNA01000001">
    <property type="protein sequence ID" value="MQT13642.1"/>
    <property type="molecule type" value="Genomic_DNA"/>
</dbReference>
<sequence length="69" mass="6899">MTIATSGGRWLYDPKTGGLTPLAEDGETPAPAPIAAPIASDSPAEPAPAEPTPAAEPTEDVTTSARKGK</sequence>
<protein>
    <submittedName>
        <fullName evidence="2">Uncharacterized protein</fullName>
    </submittedName>
</protein>
<dbReference type="Proteomes" id="UP000332515">
    <property type="component" value="Unassembled WGS sequence"/>
</dbReference>
<comment type="caution">
    <text evidence="2">The sequence shown here is derived from an EMBL/GenBank/DDBJ whole genome shotgun (WGS) entry which is preliminary data.</text>
</comment>
<organism evidence="2 3">
    <name type="scientific">Segnochrobactrum spirostomi</name>
    <dbReference type="NCBI Taxonomy" id="2608987"/>
    <lineage>
        <taxon>Bacteria</taxon>
        <taxon>Pseudomonadati</taxon>
        <taxon>Pseudomonadota</taxon>
        <taxon>Alphaproteobacteria</taxon>
        <taxon>Hyphomicrobiales</taxon>
        <taxon>Segnochrobactraceae</taxon>
        <taxon>Segnochrobactrum</taxon>
    </lineage>
</organism>
<evidence type="ECO:0000313" key="3">
    <source>
        <dbReference type="Proteomes" id="UP000332515"/>
    </source>
</evidence>
<feature type="region of interest" description="Disordered" evidence="1">
    <location>
        <begin position="1"/>
        <end position="69"/>
    </location>
</feature>
<accession>A0A6A7Y7L0</accession>
<feature type="compositionally biased region" description="Low complexity" evidence="1">
    <location>
        <begin position="33"/>
        <end position="44"/>
    </location>
</feature>
<proteinExistence type="predicted"/>